<evidence type="ECO:0000313" key="6">
    <source>
        <dbReference type="Proteomes" id="UP000184608"/>
    </source>
</evidence>
<dbReference type="InterPro" id="IPR006311">
    <property type="entry name" value="TAT_signal"/>
</dbReference>
<dbReference type="Pfam" id="PF00496">
    <property type="entry name" value="SBP_bac_5"/>
    <property type="match status" value="1"/>
</dbReference>
<dbReference type="GO" id="GO:0015833">
    <property type="term" value="P:peptide transport"/>
    <property type="evidence" value="ECO:0007669"/>
    <property type="project" value="TreeGrafter"/>
</dbReference>
<dbReference type="AlphaFoldDB" id="A0A1M6D562"/>
<evidence type="ECO:0000256" key="2">
    <source>
        <dbReference type="ARBA" id="ARBA00022448"/>
    </source>
</evidence>
<sequence>MKDKKIITGQACMNEFERLTKEGRSRRSVLKSLGAAGVLMAASGTSLSPLNVFAGNESSASSQKGKPGGKIKVASLSASTSDTLDPAKGALSTDYARHFMVYNGLTKFDEHLVPHLELAESIDNENATVWHIKLRQGVLFHDGKELTAEDVVFSLNRHKDPATASKVMGLAKQLKSVKATGKYDVKIILEGPNAELPSIFAVSHMLIVPAHVSDLNKGIGTGPFEVSRFKPGMITVVKKNKNYWKPGLPYLDEIELFAIPDEPSRVNALLSGEVHVINEVNPRSTSRIQASEGHNFVNAPSGNYTDLIIRQDLMPGKSAEFTEAMKLLMDREQIKSAIFQDFAVIGNDTPIAPGARYFNSELPQTTFDPEKARHLIKKAGFADATIPLVASAAATGSVEIAVLMQQSAAKHGIKIDVQTKPADGYWSNHWAKHPLSFGNINPRPNADIIFSQFFLSGASWNESHWKNSQFDKLLFDARSETDDNKRAGMYAEMQTLVHEKCGIGVPVFISNIDGVDSRLKGYGTNPLGGFMGYMFAEKVWLDA</sequence>
<name>A0A1M6D562_9VIBR</name>
<organism evidence="5 6">
    <name type="scientific">Vibrio aerogenes CECT 7868</name>
    <dbReference type="NCBI Taxonomy" id="1216006"/>
    <lineage>
        <taxon>Bacteria</taxon>
        <taxon>Pseudomonadati</taxon>
        <taxon>Pseudomonadota</taxon>
        <taxon>Gammaproteobacteria</taxon>
        <taxon>Vibrionales</taxon>
        <taxon>Vibrionaceae</taxon>
        <taxon>Vibrio</taxon>
    </lineage>
</organism>
<proteinExistence type="inferred from homology"/>
<dbReference type="EMBL" id="FQXZ01000046">
    <property type="protein sequence ID" value="SHI68412.1"/>
    <property type="molecule type" value="Genomic_DNA"/>
</dbReference>
<feature type="domain" description="Solute-binding protein family 5" evidence="4">
    <location>
        <begin position="115"/>
        <end position="460"/>
    </location>
</feature>
<dbReference type="Proteomes" id="UP000184608">
    <property type="component" value="Unassembled WGS sequence"/>
</dbReference>
<dbReference type="GO" id="GO:1904680">
    <property type="term" value="F:peptide transmembrane transporter activity"/>
    <property type="evidence" value="ECO:0007669"/>
    <property type="project" value="TreeGrafter"/>
</dbReference>
<dbReference type="STRING" id="1216006.VA7868_04140"/>
<evidence type="ECO:0000313" key="5">
    <source>
        <dbReference type="EMBL" id="SHI68412.1"/>
    </source>
</evidence>
<dbReference type="CDD" id="cd08503">
    <property type="entry name" value="PBP2_NikA_DppA_OppA_like_17"/>
    <property type="match status" value="1"/>
</dbReference>
<dbReference type="PROSITE" id="PS51318">
    <property type="entry name" value="TAT"/>
    <property type="match status" value="1"/>
</dbReference>
<dbReference type="Gene3D" id="3.90.76.10">
    <property type="entry name" value="Dipeptide-binding Protein, Domain 1"/>
    <property type="match status" value="1"/>
</dbReference>
<gene>
    <name evidence="5" type="primary">gsiB_3</name>
    <name evidence="5" type="ORF">VA7868_04140</name>
</gene>
<accession>A0A1M6D562</accession>
<comment type="similarity">
    <text evidence="1">Belongs to the bacterial solute-binding protein 5 family.</text>
</comment>
<evidence type="ECO:0000256" key="1">
    <source>
        <dbReference type="ARBA" id="ARBA00005695"/>
    </source>
</evidence>
<dbReference type="Gene3D" id="3.40.190.10">
    <property type="entry name" value="Periplasmic binding protein-like II"/>
    <property type="match status" value="1"/>
</dbReference>
<keyword evidence="2" id="KW-0813">Transport</keyword>
<keyword evidence="6" id="KW-1185">Reference proteome</keyword>
<dbReference type="PANTHER" id="PTHR30290">
    <property type="entry name" value="PERIPLASMIC BINDING COMPONENT OF ABC TRANSPORTER"/>
    <property type="match status" value="1"/>
</dbReference>
<dbReference type="InterPro" id="IPR030678">
    <property type="entry name" value="Peptide/Ni-bd"/>
</dbReference>
<dbReference type="Gene3D" id="3.10.105.10">
    <property type="entry name" value="Dipeptide-binding Protein, Domain 3"/>
    <property type="match status" value="1"/>
</dbReference>
<dbReference type="OrthoDB" id="9801912at2"/>
<reference evidence="5 6" key="1">
    <citation type="submission" date="2016-11" db="EMBL/GenBank/DDBJ databases">
        <authorList>
            <person name="Jaros S."/>
            <person name="Januszkiewicz K."/>
            <person name="Wedrychowicz H."/>
        </authorList>
    </citation>
    <scope>NUCLEOTIDE SEQUENCE [LARGE SCALE GENOMIC DNA]</scope>
    <source>
        <strain evidence="5 6">CECT 7868</strain>
    </source>
</reference>
<protein>
    <submittedName>
        <fullName evidence="5">Glutathione-binding protein GsiB</fullName>
    </submittedName>
</protein>
<dbReference type="SUPFAM" id="SSF53850">
    <property type="entry name" value="Periplasmic binding protein-like II"/>
    <property type="match status" value="1"/>
</dbReference>
<dbReference type="PANTHER" id="PTHR30290:SF9">
    <property type="entry name" value="OLIGOPEPTIDE-BINDING PROTEIN APPA"/>
    <property type="match status" value="1"/>
</dbReference>
<dbReference type="GO" id="GO:0030288">
    <property type="term" value="C:outer membrane-bounded periplasmic space"/>
    <property type="evidence" value="ECO:0007669"/>
    <property type="project" value="UniProtKB-ARBA"/>
</dbReference>
<dbReference type="InterPro" id="IPR000914">
    <property type="entry name" value="SBP_5_dom"/>
</dbReference>
<dbReference type="RefSeq" id="WP_073605741.1">
    <property type="nucleotide sequence ID" value="NZ_FQXZ01000046.1"/>
</dbReference>
<dbReference type="GO" id="GO:0043190">
    <property type="term" value="C:ATP-binding cassette (ABC) transporter complex"/>
    <property type="evidence" value="ECO:0007669"/>
    <property type="project" value="InterPro"/>
</dbReference>
<evidence type="ECO:0000259" key="4">
    <source>
        <dbReference type="Pfam" id="PF00496"/>
    </source>
</evidence>
<evidence type="ECO:0000256" key="3">
    <source>
        <dbReference type="ARBA" id="ARBA00022729"/>
    </source>
</evidence>
<keyword evidence="3" id="KW-0732">Signal</keyword>
<dbReference type="InterPro" id="IPR039424">
    <property type="entry name" value="SBP_5"/>
</dbReference>
<dbReference type="PIRSF" id="PIRSF002741">
    <property type="entry name" value="MppA"/>
    <property type="match status" value="1"/>
</dbReference>